<evidence type="ECO:0000313" key="3">
    <source>
        <dbReference type="Proteomes" id="UP000620156"/>
    </source>
</evidence>
<evidence type="ECO:0008006" key="4">
    <source>
        <dbReference type="Google" id="ProtNLM"/>
    </source>
</evidence>
<dbReference type="InterPro" id="IPR009061">
    <property type="entry name" value="DNA-bd_dom_put_sf"/>
</dbReference>
<dbReference type="AlphaFoldDB" id="A0A918EYP9"/>
<reference evidence="2" key="1">
    <citation type="journal article" date="2014" name="Int. J. Syst. Evol. Microbiol.">
        <title>Complete genome sequence of Corynebacterium casei LMG S-19264T (=DSM 44701T), isolated from a smear-ripened cheese.</title>
        <authorList>
            <consortium name="US DOE Joint Genome Institute (JGI-PGF)"/>
            <person name="Walter F."/>
            <person name="Albersmeier A."/>
            <person name="Kalinowski J."/>
            <person name="Ruckert C."/>
        </authorList>
    </citation>
    <scope>NUCLEOTIDE SEQUENCE</scope>
    <source>
        <strain evidence="2">JCM 3131</strain>
    </source>
</reference>
<evidence type="ECO:0000313" key="2">
    <source>
        <dbReference type="EMBL" id="GGQ83189.1"/>
    </source>
</evidence>
<feature type="compositionally biased region" description="Low complexity" evidence="1">
    <location>
        <begin position="228"/>
        <end position="242"/>
    </location>
</feature>
<accession>A0A918EYP9</accession>
<feature type="compositionally biased region" description="Polar residues" evidence="1">
    <location>
        <begin position="81"/>
        <end position="95"/>
    </location>
</feature>
<dbReference type="Proteomes" id="UP000620156">
    <property type="component" value="Unassembled WGS sequence"/>
</dbReference>
<name>A0A918EYP9_9ACTN</name>
<dbReference type="SUPFAM" id="SSF46955">
    <property type="entry name" value="Putative DNA-binding domain"/>
    <property type="match status" value="1"/>
</dbReference>
<organism evidence="2 3">
    <name type="scientific">Streptomyces ruber</name>
    <dbReference type="NCBI Taxonomy" id="83378"/>
    <lineage>
        <taxon>Bacteria</taxon>
        <taxon>Bacillati</taxon>
        <taxon>Actinomycetota</taxon>
        <taxon>Actinomycetes</taxon>
        <taxon>Kitasatosporales</taxon>
        <taxon>Streptomycetaceae</taxon>
        <taxon>Streptomyces</taxon>
    </lineage>
</organism>
<sequence length="242" mass="27209">MERHFTPTGSSWINQVERWFGYLAHQMIRRGAHKTIHALEADVRAWVKDWNQDPRPFIWTKTAEEIPDSLARFCRRISGAGHQNPTPTSGVSRTWNRLRWPGADRRGRREGRHQRQGVALLRAAGLAALHPESGWPAPVSGRCRRRVGLIQQLHAAGPPSRIVREVLPFADSGEVSPRLLELLEAERDRLDRQMADLRTVRDRMDDCITEAHQQGPHRLDPAAGFRNGTGSATGAARTGPAL</sequence>
<comment type="caution">
    <text evidence="2">The sequence shown here is derived from an EMBL/GenBank/DDBJ whole genome shotgun (WGS) entry which is preliminary data.</text>
</comment>
<keyword evidence="3" id="KW-1185">Reference proteome</keyword>
<protein>
    <recommendedName>
        <fullName evidence="4">Transposase</fullName>
    </recommendedName>
</protein>
<feature type="region of interest" description="Disordered" evidence="1">
    <location>
        <begin position="211"/>
        <end position="242"/>
    </location>
</feature>
<dbReference type="Gene3D" id="1.10.1660.10">
    <property type="match status" value="1"/>
</dbReference>
<gene>
    <name evidence="2" type="ORF">GCM10010145_61110</name>
</gene>
<dbReference type="EMBL" id="BMQK01000020">
    <property type="protein sequence ID" value="GGQ83189.1"/>
    <property type="molecule type" value="Genomic_DNA"/>
</dbReference>
<evidence type="ECO:0000256" key="1">
    <source>
        <dbReference type="SAM" id="MobiDB-lite"/>
    </source>
</evidence>
<proteinExistence type="predicted"/>
<reference evidence="2" key="2">
    <citation type="submission" date="2020-09" db="EMBL/GenBank/DDBJ databases">
        <authorList>
            <person name="Sun Q."/>
            <person name="Ohkuma M."/>
        </authorList>
    </citation>
    <scope>NUCLEOTIDE SEQUENCE</scope>
    <source>
        <strain evidence="2">JCM 3131</strain>
    </source>
</reference>
<feature type="region of interest" description="Disordered" evidence="1">
    <location>
        <begin position="78"/>
        <end position="97"/>
    </location>
</feature>